<sequence>MSFLPSGPGRLVVIAFEGWNDAGEAAVDTARHLVAVWGLQGRTLFSGDDYFDMTFIRPVLTRDADGPHIEWPGCTTHTGTVPGTGLEIEVIIGTEPSYRWQEYIGRVRERLTEGDRVVLLGSLLADVTHTRPLPVSTTAEDPELAAEPEIERSEYTGPVGILGVLATTLAEAGLPTVSQWVAVPAYAASSPSPKAVLAMLGAFEDLTGLVVDQHELVDEARAWETGTDALVDSDEDLAEHVARIEGMTDATELPQASGEAIAREFERYLDRRRRED</sequence>
<accession>A0ABP8JD96</accession>
<dbReference type="Proteomes" id="UP001500642">
    <property type="component" value="Unassembled WGS sequence"/>
</dbReference>
<dbReference type="RefSeq" id="WP_137319701.1">
    <property type="nucleotide sequence ID" value="NZ_BAABGL010000006.1"/>
</dbReference>
<dbReference type="Pfam" id="PF09754">
    <property type="entry name" value="PAC2"/>
    <property type="match status" value="1"/>
</dbReference>
<name>A0ABP8JD96_9MICO</name>
<dbReference type="InterPro" id="IPR019151">
    <property type="entry name" value="Proteasome_assmbl_chaperone_2"/>
</dbReference>
<comment type="caution">
    <text evidence="1">The sequence shown here is derived from an EMBL/GenBank/DDBJ whole genome shotgun (WGS) entry which is preliminary data.</text>
</comment>
<evidence type="ECO:0000313" key="1">
    <source>
        <dbReference type="EMBL" id="GAA4388936.1"/>
    </source>
</evidence>
<dbReference type="Gene3D" id="3.40.50.10900">
    <property type="entry name" value="PAC-like subunit"/>
    <property type="match status" value="1"/>
</dbReference>
<gene>
    <name evidence="1" type="primary">parJ</name>
    <name evidence="1" type="ORF">GCM10023167_14180</name>
</gene>
<keyword evidence="2" id="KW-1185">Reference proteome</keyword>
<reference evidence="2" key="1">
    <citation type="journal article" date="2019" name="Int. J. Syst. Evol. Microbiol.">
        <title>The Global Catalogue of Microorganisms (GCM) 10K type strain sequencing project: providing services to taxonomists for standard genome sequencing and annotation.</title>
        <authorList>
            <consortium name="The Broad Institute Genomics Platform"/>
            <consortium name="The Broad Institute Genome Sequencing Center for Infectious Disease"/>
            <person name="Wu L."/>
            <person name="Ma J."/>
        </authorList>
    </citation>
    <scope>NUCLEOTIDE SEQUENCE [LARGE SCALE GENOMIC DNA]</scope>
    <source>
        <strain evidence="2">JCM 17808</strain>
    </source>
</reference>
<dbReference type="SUPFAM" id="SSF159659">
    <property type="entry name" value="Cgl1923-like"/>
    <property type="match status" value="1"/>
</dbReference>
<proteinExistence type="predicted"/>
<organism evidence="1 2">
    <name type="scientific">Brevibacterium pityocampae</name>
    <dbReference type="NCBI Taxonomy" id="506594"/>
    <lineage>
        <taxon>Bacteria</taxon>
        <taxon>Bacillati</taxon>
        <taxon>Actinomycetota</taxon>
        <taxon>Actinomycetes</taxon>
        <taxon>Micrococcales</taxon>
        <taxon>Brevibacteriaceae</taxon>
        <taxon>Brevibacterium</taxon>
    </lineage>
</organism>
<dbReference type="InterPro" id="IPR038389">
    <property type="entry name" value="PSMG2_sf"/>
</dbReference>
<dbReference type="PIRSF" id="PIRSF028754">
    <property type="entry name" value="UCP028754"/>
    <property type="match status" value="1"/>
</dbReference>
<evidence type="ECO:0000313" key="2">
    <source>
        <dbReference type="Proteomes" id="UP001500642"/>
    </source>
</evidence>
<protein>
    <submittedName>
        <fullName evidence="1">Filament polymerization regulator ParJ</fullName>
    </submittedName>
</protein>
<dbReference type="EMBL" id="BAABGL010000006">
    <property type="protein sequence ID" value="GAA4388936.1"/>
    <property type="molecule type" value="Genomic_DNA"/>
</dbReference>
<dbReference type="InterPro" id="IPR008492">
    <property type="entry name" value="Rv2714-like"/>
</dbReference>